<evidence type="ECO:0000313" key="2">
    <source>
        <dbReference type="Proteomes" id="UP000032120"/>
    </source>
</evidence>
<name>A0A0D0H2E1_9MICO</name>
<dbReference type="EMBL" id="JXSQ01000047">
    <property type="protein sequence ID" value="KIP51310.1"/>
    <property type="molecule type" value="Genomic_DNA"/>
</dbReference>
<keyword evidence="2" id="KW-1185">Reference proteome</keyword>
<gene>
    <name evidence="1" type="ORF">SD72_16210</name>
</gene>
<comment type="caution">
    <text evidence="1">The sequence shown here is derived from an EMBL/GenBank/DDBJ whole genome shotgun (WGS) entry which is preliminary data.</text>
</comment>
<protein>
    <submittedName>
        <fullName evidence="1">Uncharacterized protein</fullName>
    </submittedName>
</protein>
<proteinExistence type="predicted"/>
<dbReference type="AlphaFoldDB" id="A0A0D0H2E1"/>
<dbReference type="Proteomes" id="UP000032120">
    <property type="component" value="Unassembled WGS sequence"/>
</dbReference>
<organism evidence="1 2">
    <name type="scientific">Leucobacter komagatae</name>
    <dbReference type="NCBI Taxonomy" id="55969"/>
    <lineage>
        <taxon>Bacteria</taxon>
        <taxon>Bacillati</taxon>
        <taxon>Actinomycetota</taxon>
        <taxon>Actinomycetes</taxon>
        <taxon>Micrococcales</taxon>
        <taxon>Microbacteriaceae</taxon>
        <taxon>Leucobacter</taxon>
    </lineage>
</organism>
<evidence type="ECO:0000313" key="1">
    <source>
        <dbReference type="EMBL" id="KIP51310.1"/>
    </source>
</evidence>
<sequence length="110" mass="12622">MWSTRGRNWGFRFLRTGGLPHPLRTYEAAFAGIENSREIFRRQGDLAAIRFSDPEGRCDAAGRIIPQEFVLLAPANNVDSLEEAFSLLWPLVAEEYAHDWDREQPESEDN</sequence>
<accession>A0A0D0H2E1</accession>
<reference evidence="1 2" key="1">
    <citation type="submission" date="2015-01" db="EMBL/GenBank/DDBJ databases">
        <title>Draft genome sequence of Leucobacter komagatae strain VKM ST2845.</title>
        <authorList>
            <person name="Karlyshev A.V."/>
            <person name="Kudryashova E.B."/>
        </authorList>
    </citation>
    <scope>NUCLEOTIDE SEQUENCE [LARGE SCALE GENOMIC DNA]</scope>
    <source>
        <strain evidence="1 2">VKM ST2845</strain>
    </source>
</reference>